<evidence type="ECO:0000256" key="5">
    <source>
        <dbReference type="ARBA" id="ARBA00093797"/>
    </source>
</evidence>
<evidence type="ECO:0000256" key="2">
    <source>
        <dbReference type="ARBA" id="ARBA00022490"/>
    </source>
</evidence>
<dbReference type="RefSeq" id="WP_049846652.1">
    <property type="nucleotide sequence ID" value="NZ_LLEI02000053.1"/>
</dbReference>
<keyword evidence="6" id="KW-0966">Cell projection</keyword>
<dbReference type="InterPro" id="IPR008622">
    <property type="entry name" value="FliT"/>
</dbReference>
<evidence type="ECO:0000256" key="1">
    <source>
        <dbReference type="ARBA" id="ARBA00004514"/>
    </source>
</evidence>
<dbReference type="AlphaFoldDB" id="A0A177XWH8"/>
<comment type="subcellular location">
    <subcellularLocation>
        <location evidence="1">Cytoplasm</location>
        <location evidence="1">Cytosol</location>
    </subcellularLocation>
</comment>
<accession>A0A177XWH8</accession>
<organism evidence="6 7">
    <name type="scientific">Vibrio bivalvicida</name>
    <dbReference type="NCBI Taxonomy" id="1276888"/>
    <lineage>
        <taxon>Bacteria</taxon>
        <taxon>Pseudomonadati</taxon>
        <taxon>Pseudomonadota</taxon>
        <taxon>Gammaproteobacteria</taxon>
        <taxon>Vibrionales</taxon>
        <taxon>Vibrionaceae</taxon>
        <taxon>Vibrio</taxon>
        <taxon>Vibrio oreintalis group</taxon>
    </lineage>
</organism>
<dbReference type="Proteomes" id="UP000078406">
    <property type="component" value="Unassembled WGS sequence"/>
</dbReference>
<protein>
    <recommendedName>
        <fullName evidence="5">Flagellar protein FliT</fullName>
    </recommendedName>
</protein>
<reference evidence="6 7" key="1">
    <citation type="journal article" date="2016" name="Syst. Appl. Microbiol.">
        <title>Vibrio bivalvicida sp. nov., a novel larval pathogen for bivalve molluscs reared in a hatchery.</title>
        <authorList>
            <person name="Dubert J."/>
            <person name="Romalde J.L."/>
            <person name="Prado S."/>
            <person name="Barja J.L."/>
        </authorList>
    </citation>
    <scope>NUCLEOTIDE SEQUENCE [LARGE SCALE GENOMIC DNA]</scope>
    <source>
        <strain evidence="6 7">605</strain>
    </source>
</reference>
<evidence type="ECO:0000256" key="3">
    <source>
        <dbReference type="ARBA" id="ARBA00022795"/>
    </source>
</evidence>
<dbReference type="Pfam" id="PF05400">
    <property type="entry name" value="FliT"/>
    <property type="match status" value="1"/>
</dbReference>
<comment type="caution">
    <text evidence="6">The sequence shown here is derived from an EMBL/GenBank/DDBJ whole genome shotgun (WGS) entry which is preliminary data.</text>
</comment>
<dbReference type="EMBL" id="LLEI02000053">
    <property type="protein sequence ID" value="OAJ92940.1"/>
    <property type="molecule type" value="Genomic_DNA"/>
</dbReference>
<keyword evidence="4" id="KW-0143">Chaperone</keyword>
<evidence type="ECO:0000313" key="6">
    <source>
        <dbReference type="EMBL" id="OAJ92940.1"/>
    </source>
</evidence>
<keyword evidence="3" id="KW-1005">Bacterial flagellum biogenesis</keyword>
<evidence type="ECO:0000313" key="7">
    <source>
        <dbReference type="Proteomes" id="UP000078406"/>
    </source>
</evidence>
<keyword evidence="6" id="KW-0282">Flagellum</keyword>
<keyword evidence="6" id="KW-0969">Cilium</keyword>
<keyword evidence="2" id="KW-0963">Cytoplasm</keyword>
<evidence type="ECO:0000256" key="4">
    <source>
        <dbReference type="ARBA" id="ARBA00023186"/>
    </source>
</evidence>
<sequence>MHSDNEALSQLADLCELDQKISETLTSEEINAEEIVQLVDIREQLLQSLLGVIEMHPELAKLQQWHDAVKRTQTVVQLMQNKTSELGVALQKYRHGKRSVQQYQKFL</sequence>
<name>A0A177XWH8_9VIBR</name>
<gene>
    <name evidence="6" type="ORF">APB76_17230</name>
</gene>
<proteinExistence type="predicted"/>